<name>A0A078HRY8_BRANA</name>
<protein>
    <submittedName>
        <fullName evidence="2">BnaC02g33200D protein</fullName>
    </submittedName>
</protein>
<dbReference type="Gramene" id="CDY40572">
    <property type="protein sequence ID" value="CDY40572"/>
    <property type="gene ID" value="GSBRNA2T00069903001"/>
</dbReference>
<dbReference type="EMBL" id="LK032474">
    <property type="protein sequence ID" value="CDY40572.1"/>
    <property type="molecule type" value="Genomic_DNA"/>
</dbReference>
<feature type="compositionally biased region" description="Basic residues" evidence="1">
    <location>
        <begin position="15"/>
        <end position="24"/>
    </location>
</feature>
<feature type="region of interest" description="Disordered" evidence="1">
    <location>
        <begin position="15"/>
        <end position="57"/>
    </location>
</feature>
<proteinExistence type="predicted"/>
<sequence length="57" mass="6408">MFNILCNFSYCGTKKRGRGNKGMKKGVAPPREVQQQVEYDAEVDAKESENPKTNEVS</sequence>
<evidence type="ECO:0000256" key="1">
    <source>
        <dbReference type="SAM" id="MobiDB-lite"/>
    </source>
</evidence>
<accession>A0A078HRY8</accession>
<keyword evidence="3" id="KW-1185">Reference proteome</keyword>
<dbReference type="AlphaFoldDB" id="A0A078HRY8"/>
<organism evidence="2 3">
    <name type="scientific">Brassica napus</name>
    <name type="common">Rape</name>
    <dbReference type="NCBI Taxonomy" id="3708"/>
    <lineage>
        <taxon>Eukaryota</taxon>
        <taxon>Viridiplantae</taxon>
        <taxon>Streptophyta</taxon>
        <taxon>Embryophyta</taxon>
        <taxon>Tracheophyta</taxon>
        <taxon>Spermatophyta</taxon>
        <taxon>Magnoliopsida</taxon>
        <taxon>eudicotyledons</taxon>
        <taxon>Gunneridae</taxon>
        <taxon>Pentapetalae</taxon>
        <taxon>rosids</taxon>
        <taxon>malvids</taxon>
        <taxon>Brassicales</taxon>
        <taxon>Brassicaceae</taxon>
        <taxon>Brassiceae</taxon>
        <taxon>Brassica</taxon>
    </lineage>
</organism>
<dbReference type="Proteomes" id="UP000028999">
    <property type="component" value="Unassembled WGS sequence"/>
</dbReference>
<evidence type="ECO:0000313" key="3">
    <source>
        <dbReference type="Proteomes" id="UP000028999"/>
    </source>
</evidence>
<evidence type="ECO:0000313" key="2">
    <source>
        <dbReference type="EMBL" id="CDY40572.1"/>
    </source>
</evidence>
<dbReference type="PaxDb" id="3708-A0A078HRY8"/>
<reference evidence="2 3" key="1">
    <citation type="journal article" date="2014" name="Science">
        <title>Plant genetics. Early allopolyploid evolution in the post-Neolithic Brassica napus oilseed genome.</title>
        <authorList>
            <person name="Chalhoub B."/>
            <person name="Denoeud F."/>
            <person name="Liu S."/>
            <person name="Parkin I.A."/>
            <person name="Tang H."/>
            <person name="Wang X."/>
            <person name="Chiquet J."/>
            <person name="Belcram H."/>
            <person name="Tong C."/>
            <person name="Samans B."/>
            <person name="Correa M."/>
            <person name="Da Silva C."/>
            <person name="Just J."/>
            <person name="Falentin C."/>
            <person name="Koh C.S."/>
            <person name="Le Clainche I."/>
            <person name="Bernard M."/>
            <person name="Bento P."/>
            <person name="Noel B."/>
            <person name="Labadie K."/>
            <person name="Alberti A."/>
            <person name="Charles M."/>
            <person name="Arnaud D."/>
            <person name="Guo H."/>
            <person name="Daviaud C."/>
            <person name="Alamery S."/>
            <person name="Jabbari K."/>
            <person name="Zhao M."/>
            <person name="Edger P.P."/>
            <person name="Chelaifa H."/>
            <person name="Tack D."/>
            <person name="Lassalle G."/>
            <person name="Mestiri I."/>
            <person name="Schnel N."/>
            <person name="Le Paslier M.C."/>
            <person name="Fan G."/>
            <person name="Renault V."/>
            <person name="Bayer P.E."/>
            <person name="Golicz A.A."/>
            <person name="Manoli S."/>
            <person name="Lee T.H."/>
            <person name="Thi V.H."/>
            <person name="Chalabi S."/>
            <person name="Hu Q."/>
            <person name="Fan C."/>
            <person name="Tollenaere R."/>
            <person name="Lu Y."/>
            <person name="Battail C."/>
            <person name="Shen J."/>
            <person name="Sidebottom C.H."/>
            <person name="Wang X."/>
            <person name="Canaguier A."/>
            <person name="Chauveau A."/>
            <person name="Berard A."/>
            <person name="Deniot G."/>
            <person name="Guan M."/>
            <person name="Liu Z."/>
            <person name="Sun F."/>
            <person name="Lim Y.P."/>
            <person name="Lyons E."/>
            <person name="Town C.D."/>
            <person name="Bancroft I."/>
            <person name="Wang X."/>
            <person name="Meng J."/>
            <person name="Ma J."/>
            <person name="Pires J.C."/>
            <person name="King G.J."/>
            <person name="Brunel D."/>
            <person name="Delourme R."/>
            <person name="Renard M."/>
            <person name="Aury J.M."/>
            <person name="Adams K.L."/>
            <person name="Batley J."/>
            <person name="Snowdon R.J."/>
            <person name="Tost J."/>
            <person name="Edwards D."/>
            <person name="Zhou Y."/>
            <person name="Hua W."/>
            <person name="Sharpe A.G."/>
            <person name="Paterson A.H."/>
            <person name="Guan C."/>
            <person name="Wincker P."/>
        </authorList>
    </citation>
    <scope>NUCLEOTIDE SEQUENCE [LARGE SCALE GENOMIC DNA]</scope>
    <source>
        <strain evidence="3">cv. Darmor-bzh</strain>
    </source>
</reference>
<feature type="compositionally biased region" description="Basic and acidic residues" evidence="1">
    <location>
        <begin position="43"/>
        <end position="57"/>
    </location>
</feature>
<gene>
    <name evidence="2" type="primary">BnaC02g33200D</name>
    <name evidence="2" type="ORF">GSBRNA2T00069903001</name>
</gene>